<evidence type="ECO:0000259" key="7">
    <source>
        <dbReference type="Pfam" id="PF09335"/>
    </source>
</evidence>
<proteinExistence type="predicted"/>
<evidence type="ECO:0000256" key="2">
    <source>
        <dbReference type="ARBA" id="ARBA00022475"/>
    </source>
</evidence>
<evidence type="ECO:0000256" key="6">
    <source>
        <dbReference type="SAM" id="Phobius"/>
    </source>
</evidence>
<evidence type="ECO:0000256" key="4">
    <source>
        <dbReference type="ARBA" id="ARBA00022989"/>
    </source>
</evidence>
<evidence type="ECO:0000313" key="8">
    <source>
        <dbReference type="EMBL" id="CAP55176.1"/>
    </source>
</evidence>
<dbReference type="PANTHER" id="PTHR42709:SF6">
    <property type="entry name" value="UNDECAPRENYL PHOSPHATE TRANSPORTER A"/>
    <property type="match status" value="1"/>
</dbReference>
<feature type="domain" description="VTT" evidence="7">
    <location>
        <begin position="64"/>
        <end position="176"/>
    </location>
</feature>
<keyword evidence="2" id="KW-1003">Cell membrane</keyword>
<feature type="transmembrane region" description="Helical" evidence="6">
    <location>
        <begin position="30"/>
        <end position="51"/>
    </location>
</feature>
<evidence type="ECO:0000256" key="1">
    <source>
        <dbReference type="ARBA" id="ARBA00004651"/>
    </source>
</evidence>
<feature type="transmembrane region" description="Helical" evidence="6">
    <location>
        <begin position="130"/>
        <end position="150"/>
    </location>
</feature>
<dbReference type="InterPro" id="IPR051311">
    <property type="entry name" value="DedA_domain"/>
</dbReference>
<keyword evidence="4 6" id="KW-1133">Transmembrane helix</keyword>
<organism evidence="8 9">
    <name type="scientific">Gluconacetobacter diazotrophicus (strain ATCC 49037 / DSM 5601 / CCUG 37298 / CIP 103539 / LMG 7603 / PAl5)</name>
    <dbReference type="NCBI Taxonomy" id="272568"/>
    <lineage>
        <taxon>Bacteria</taxon>
        <taxon>Pseudomonadati</taxon>
        <taxon>Pseudomonadota</taxon>
        <taxon>Alphaproteobacteria</taxon>
        <taxon>Acetobacterales</taxon>
        <taxon>Acetobacteraceae</taxon>
        <taxon>Gluconacetobacter</taxon>
    </lineage>
</organism>
<dbReference type="Proteomes" id="UP000001176">
    <property type="component" value="Chromosome"/>
</dbReference>
<dbReference type="PANTHER" id="PTHR42709">
    <property type="entry name" value="ALKALINE PHOSPHATASE LIKE PROTEIN"/>
    <property type="match status" value="1"/>
</dbReference>
<keyword evidence="5 6" id="KW-0472">Membrane</keyword>
<dbReference type="EMBL" id="AM889285">
    <property type="protein sequence ID" value="CAP55176.1"/>
    <property type="molecule type" value="Genomic_DNA"/>
</dbReference>
<dbReference type="Pfam" id="PF09335">
    <property type="entry name" value="VTT_dom"/>
    <property type="match status" value="1"/>
</dbReference>
<reference evidence="8 9" key="1">
    <citation type="journal article" date="2009" name="BMC Genomics">
        <title>Complete genome sequence of the sugarcane nitrogen-fixing endophyte Gluconacetobacter diazotrophicus Pal5.</title>
        <authorList>
            <person name="Bertalan M."/>
            <person name="Albano R."/>
            <person name="Padua V."/>
            <person name="Rouws L."/>
            <person name="Rojas C."/>
            <person name="Hemerly A."/>
            <person name="Teixeira K."/>
            <person name="Schwab S."/>
            <person name="Araujo J."/>
            <person name="Oliveira A."/>
            <person name="Franca L."/>
            <person name="Magalhaes V."/>
            <person name="Alqueres S."/>
            <person name="Cardoso A."/>
            <person name="Almeida W."/>
            <person name="Loureiro M.M."/>
            <person name="Nogueira E."/>
            <person name="Cidade D."/>
            <person name="Oliveira D."/>
            <person name="Simao T."/>
            <person name="Macedo J."/>
            <person name="Valadao A."/>
            <person name="Dreschsel M."/>
            <person name="Freitas F."/>
            <person name="Vidal M."/>
            <person name="Guedes H."/>
            <person name="Rodrigues E."/>
            <person name="Meneses C."/>
            <person name="Brioso P."/>
            <person name="Pozzer L."/>
            <person name="Figueiredo D."/>
            <person name="Montano H."/>
            <person name="Junior J."/>
            <person name="Filho G."/>
            <person name="Flores V."/>
            <person name="Ferreira B."/>
            <person name="Branco A."/>
            <person name="Gonzalez P."/>
            <person name="Guillobel H."/>
            <person name="Lemos M."/>
            <person name="Seibel L."/>
            <person name="Macedo J."/>
            <person name="Alves-Ferreira M."/>
            <person name="Sachetto-Martins G."/>
            <person name="Coelho A."/>
            <person name="Santos E."/>
            <person name="Amaral G."/>
            <person name="Neves A."/>
            <person name="Pacheco A.B."/>
            <person name="Carvalho D."/>
            <person name="Lery L."/>
            <person name="Bisch P."/>
            <person name="Rossle S.C."/>
            <person name="Urmenyi T."/>
            <person name="Kruger W.V."/>
            <person name="Martins O."/>
            <person name="Baldani J.I."/>
            <person name="Ferreira P.C."/>
        </authorList>
    </citation>
    <scope>NUCLEOTIDE SEQUENCE [LARGE SCALE GENOMIC DNA]</scope>
    <source>
        <strain evidence="9">ATCC 49037 / DSM 5601 / CCUG 37298 / CIP 103539 / LMG 7603 / PAl5</strain>
    </source>
</reference>
<accession>A9HE27</accession>
<evidence type="ECO:0000256" key="5">
    <source>
        <dbReference type="ARBA" id="ARBA00023136"/>
    </source>
</evidence>
<dbReference type="KEGG" id="gdi:GDI1233"/>
<name>A9HE27_GLUDA</name>
<dbReference type="AlphaFoldDB" id="A9HE27"/>
<keyword evidence="3 6" id="KW-0812">Transmembrane</keyword>
<evidence type="ECO:0000313" key="9">
    <source>
        <dbReference type="Proteomes" id="UP000001176"/>
    </source>
</evidence>
<dbReference type="InterPro" id="IPR032816">
    <property type="entry name" value="VTT_dom"/>
</dbReference>
<sequence length="235" mass="25745">MTRSRPDGSSACSSQQVRSGPLVHQFESLFIQYGYGVIGVIVMLESMGLPLPAETLIISSALYCAATHRLDIGWVAVAAVLGAIMGDNFGYLIGRTYGYRLLERHGSKVYLTSQRLMLGRYLFRRHGGKVVFFGRFIAILRVFVALLAGANHMPWHTFLLFNALGGIGWAGGYAYGAYFLGHQVLSISGPVGVALGVLATLVIGGSFVFLKKNERRLTEEATREAEREQQKEPAR</sequence>
<evidence type="ECO:0000256" key="3">
    <source>
        <dbReference type="ARBA" id="ARBA00022692"/>
    </source>
</evidence>
<feature type="transmembrane region" description="Helical" evidence="6">
    <location>
        <begin position="187"/>
        <end position="210"/>
    </location>
</feature>
<feature type="transmembrane region" description="Helical" evidence="6">
    <location>
        <begin position="72"/>
        <end position="93"/>
    </location>
</feature>
<comment type="subcellular location">
    <subcellularLocation>
        <location evidence="1">Cell membrane</location>
        <topology evidence="1">Multi-pass membrane protein</topology>
    </subcellularLocation>
</comment>
<keyword evidence="9" id="KW-1185">Reference proteome</keyword>
<gene>
    <name evidence="8" type="ordered locus">GDI1233</name>
</gene>
<feature type="transmembrane region" description="Helical" evidence="6">
    <location>
        <begin position="157"/>
        <end position="181"/>
    </location>
</feature>
<dbReference type="GO" id="GO:0005886">
    <property type="term" value="C:plasma membrane"/>
    <property type="evidence" value="ECO:0007669"/>
    <property type="project" value="UniProtKB-SubCell"/>
</dbReference>
<protein>
    <submittedName>
        <fullName evidence="8">Putative membrane protein</fullName>
    </submittedName>
</protein>